<evidence type="ECO:0000313" key="2">
    <source>
        <dbReference type="EMBL" id="KJY49142.1"/>
    </source>
</evidence>
<dbReference type="Pfam" id="PF02620">
    <property type="entry name" value="YceD"/>
    <property type="match status" value="1"/>
</dbReference>
<reference evidence="2 3" key="1">
    <citation type="submission" date="2014-12" db="EMBL/GenBank/DDBJ databases">
        <title>Comparative genomics of the lactic acid bacteria isolated from the honey bee gut.</title>
        <authorList>
            <person name="Ellegaard K.M."/>
            <person name="Tamarit D."/>
            <person name="Javelind E."/>
            <person name="Olofsson T."/>
            <person name="Andersson S.G."/>
            <person name="Vasquez A."/>
        </authorList>
    </citation>
    <scope>NUCLEOTIDE SEQUENCE [LARGE SCALE GENOMIC DNA]</scope>
    <source>
        <strain evidence="2 3">Hon2</strain>
    </source>
</reference>
<dbReference type="PATRIC" id="fig|1218508.4.peg.607"/>
<comment type="caution">
    <text evidence="2">The sequence shown here is derived from an EMBL/GenBank/DDBJ whole genome shotgun (WGS) entry which is preliminary data.</text>
</comment>
<feature type="compositionally biased region" description="Basic and acidic residues" evidence="1">
    <location>
        <begin position="168"/>
        <end position="179"/>
    </location>
</feature>
<accession>A0A0F4KR45</accession>
<dbReference type="InterPro" id="IPR003772">
    <property type="entry name" value="YceD"/>
</dbReference>
<dbReference type="RefSeq" id="WP_045922447.1">
    <property type="nucleotide sequence ID" value="NZ_JBHTHW010000003.1"/>
</dbReference>
<sequence>MLVYPVRQLEKYRQHPLQIEQTLNLQANLQARDPQVLAVDPVKVKGEVGWEKGLLYSQLVITTNLTYPSTRSLQPVVIPIKAQVKEFYSDEANQSSAEHEDELIIPLENNCLDLQAAIEDNILLNIPTQVLTNSEKNTGSMPSGDDWNVISEDQYQQNQKHAANPQWDKLKKLLPPDEK</sequence>
<organism evidence="2 3">
    <name type="scientific">Bombilactobacillus mellis</name>
    <dbReference type="NCBI Taxonomy" id="1218508"/>
    <lineage>
        <taxon>Bacteria</taxon>
        <taxon>Bacillati</taxon>
        <taxon>Bacillota</taxon>
        <taxon>Bacilli</taxon>
        <taxon>Lactobacillales</taxon>
        <taxon>Lactobacillaceae</taxon>
        <taxon>Bombilactobacillus</taxon>
    </lineage>
</organism>
<feature type="region of interest" description="Disordered" evidence="1">
    <location>
        <begin position="154"/>
        <end position="179"/>
    </location>
</feature>
<dbReference type="EMBL" id="JXBZ01000005">
    <property type="protein sequence ID" value="KJY49142.1"/>
    <property type="molecule type" value="Genomic_DNA"/>
</dbReference>
<gene>
    <name evidence="2" type="ORF">JG29_05920</name>
</gene>
<name>A0A0F4KR45_9LACO</name>
<evidence type="ECO:0000313" key="3">
    <source>
        <dbReference type="Proteomes" id="UP000033695"/>
    </source>
</evidence>
<dbReference type="STRING" id="1218508.JG29_05920"/>
<dbReference type="AlphaFoldDB" id="A0A0F4KR45"/>
<dbReference type="Proteomes" id="UP000033695">
    <property type="component" value="Unassembled WGS sequence"/>
</dbReference>
<dbReference type="OrthoDB" id="9790372at2"/>
<protein>
    <submittedName>
        <fullName evidence="2">COG1399 family protein</fullName>
    </submittedName>
</protein>
<proteinExistence type="predicted"/>
<keyword evidence="3" id="KW-1185">Reference proteome</keyword>
<dbReference type="HOGENOM" id="CLU_100236_3_1_9"/>
<evidence type="ECO:0000256" key="1">
    <source>
        <dbReference type="SAM" id="MobiDB-lite"/>
    </source>
</evidence>